<evidence type="ECO:0000313" key="5">
    <source>
        <dbReference type="WBParaSite" id="NBR_0001887701-mRNA-1"/>
    </source>
</evidence>
<organism evidence="5">
    <name type="scientific">Nippostrongylus brasiliensis</name>
    <name type="common">Rat hookworm</name>
    <dbReference type="NCBI Taxonomy" id="27835"/>
    <lineage>
        <taxon>Eukaryota</taxon>
        <taxon>Metazoa</taxon>
        <taxon>Ecdysozoa</taxon>
        <taxon>Nematoda</taxon>
        <taxon>Chromadorea</taxon>
        <taxon>Rhabditida</taxon>
        <taxon>Rhabditina</taxon>
        <taxon>Rhabditomorpha</taxon>
        <taxon>Strongyloidea</taxon>
        <taxon>Heligmosomidae</taxon>
        <taxon>Nippostrongylus</taxon>
    </lineage>
</organism>
<feature type="signal peptide" evidence="2">
    <location>
        <begin position="1"/>
        <end position="16"/>
    </location>
</feature>
<evidence type="ECO:0000256" key="1">
    <source>
        <dbReference type="SAM" id="MobiDB-lite"/>
    </source>
</evidence>
<dbReference type="AlphaFoldDB" id="A0A0N4YNR0"/>
<keyword evidence="4" id="KW-1185">Reference proteome</keyword>
<dbReference type="EMBL" id="UYSL01023728">
    <property type="protein sequence ID" value="VDL82603.1"/>
    <property type="molecule type" value="Genomic_DNA"/>
</dbReference>
<evidence type="ECO:0000313" key="3">
    <source>
        <dbReference type="EMBL" id="VDL82603.1"/>
    </source>
</evidence>
<sequence length="198" mass="20746">MLVWITLAAVMVLVSASDRSSEEKKTKPTKATKPPKTIPTRETRPPPSTTTEAPITVTIPPDCIPTYSSGVPSNSTGDVTVVPPFNTTGLPINSTDFPVITPSNVTLSRPGNSTDLPPVNSSITPNPSNEDVPFLVNVVGCAFALDIPQDTLLLFSICAVTDNQVELTCAACKNSLTSNGIIANVAANFIDCLGGYCI</sequence>
<protein>
    <submittedName>
        <fullName evidence="5">LITAF domain-containing protein</fullName>
    </submittedName>
</protein>
<evidence type="ECO:0000313" key="4">
    <source>
        <dbReference type="Proteomes" id="UP000271162"/>
    </source>
</evidence>
<feature type="region of interest" description="Disordered" evidence="1">
    <location>
        <begin position="16"/>
        <end position="59"/>
    </location>
</feature>
<dbReference type="Proteomes" id="UP000271162">
    <property type="component" value="Unassembled WGS sequence"/>
</dbReference>
<feature type="compositionally biased region" description="Low complexity" evidence="1">
    <location>
        <begin position="29"/>
        <end position="38"/>
    </location>
</feature>
<feature type="chain" id="PRO_5043125842" evidence="2">
    <location>
        <begin position="17"/>
        <end position="198"/>
    </location>
</feature>
<accession>A0A0N4YNR0</accession>
<reference evidence="3 4" key="2">
    <citation type="submission" date="2018-11" db="EMBL/GenBank/DDBJ databases">
        <authorList>
            <consortium name="Pathogen Informatics"/>
        </authorList>
    </citation>
    <scope>NUCLEOTIDE SEQUENCE [LARGE SCALE GENOMIC DNA]</scope>
</reference>
<dbReference type="WBParaSite" id="NBR_0001887701-mRNA-1">
    <property type="protein sequence ID" value="NBR_0001887701-mRNA-1"/>
    <property type="gene ID" value="NBR_0001887701"/>
</dbReference>
<name>A0A0N4YNR0_NIPBR</name>
<evidence type="ECO:0000256" key="2">
    <source>
        <dbReference type="SAM" id="SignalP"/>
    </source>
</evidence>
<keyword evidence="2" id="KW-0732">Signal</keyword>
<gene>
    <name evidence="3" type="ORF">NBR_LOCUS18878</name>
</gene>
<reference evidence="5" key="1">
    <citation type="submission" date="2017-02" db="UniProtKB">
        <authorList>
            <consortium name="WormBaseParasite"/>
        </authorList>
    </citation>
    <scope>IDENTIFICATION</scope>
</reference>
<proteinExistence type="predicted"/>